<protein>
    <submittedName>
        <fullName evidence="2">Uncharacterized protein</fullName>
    </submittedName>
</protein>
<reference evidence="2 3" key="1">
    <citation type="submission" date="2020-02" db="EMBL/GenBank/DDBJ databases">
        <title>Draft genome sequence of Haematococcus lacustris strain NIES-144.</title>
        <authorList>
            <person name="Morimoto D."/>
            <person name="Nakagawa S."/>
            <person name="Yoshida T."/>
            <person name="Sawayama S."/>
        </authorList>
    </citation>
    <scope>NUCLEOTIDE SEQUENCE [LARGE SCALE GENOMIC DNA]</scope>
    <source>
        <strain evidence="2 3">NIES-144</strain>
    </source>
</reference>
<organism evidence="2 3">
    <name type="scientific">Haematococcus lacustris</name>
    <name type="common">Green alga</name>
    <name type="synonym">Haematococcus pluvialis</name>
    <dbReference type="NCBI Taxonomy" id="44745"/>
    <lineage>
        <taxon>Eukaryota</taxon>
        <taxon>Viridiplantae</taxon>
        <taxon>Chlorophyta</taxon>
        <taxon>core chlorophytes</taxon>
        <taxon>Chlorophyceae</taxon>
        <taxon>CS clade</taxon>
        <taxon>Chlamydomonadales</taxon>
        <taxon>Haematococcaceae</taxon>
        <taxon>Haematococcus</taxon>
    </lineage>
</organism>
<evidence type="ECO:0000313" key="2">
    <source>
        <dbReference type="EMBL" id="GFH08289.1"/>
    </source>
</evidence>
<keyword evidence="3" id="KW-1185">Reference proteome</keyword>
<feature type="region of interest" description="Disordered" evidence="1">
    <location>
        <begin position="42"/>
        <end position="67"/>
    </location>
</feature>
<gene>
    <name evidence="2" type="ORF">HaLaN_03225</name>
</gene>
<proteinExistence type="predicted"/>
<dbReference type="EMBL" id="BLLF01000151">
    <property type="protein sequence ID" value="GFH08289.1"/>
    <property type="molecule type" value="Genomic_DNA"/>
</dbReference>
<feature type="non-terminal residue" evidence="2">
    <location>
        <position position="110"/>
    </location>
</feature>
<accession>A0A699YQ32</accession>
<evidence type="ECO:0000313" key="3">
    <source>
        <dbReference type="Proteomes" id="UP000485058"/>
    </source>
</evidence>
<name>A0A699YQ32_HAELA</name>
<dbReference type="AlphaFoldDB" id="A0A699YQ32"/>
<comment type="caution">
    <text evidence="2">The sequence shown here is derived from an EMBL/GenBank/DDBJ whole genome shotgun (WGS) entry which is preliminary data.</text>
</comment>
<feature type="non-terminal residue" evidence="2">
    <location>
        <position position="1"/>
    </location>
</feature>
<evidence type="ECO:0000256" key="1">
    <source>
        <dbReference type="SAM" id="MobiDB-lite"/>
    </source>
</evidence>
<sequence length="110" mass="11867">MQVGGLDDEVWVHTDAPLLWTTQLSSGRAPVASSILRMVVPTHSGPPCRRNSVASTEPASKVAKPKEAKQGANCMVEYTDAKEVIPKRSDAVAGTRAQWPPKAHPDIRLI</sequence>
<dbReference type="Proteomes" id="UP000485058">
    <property type="component" value="Unassembled WGS sequence"/>
</dbReference>